<dbReference type="PANTHER" id="PTHR33420">
    <property type="entry name" value="FIMBRIAL SUBUNIT ELFA-RELATED"/>
    <property type="match status" value="1"/>
</dbReference>
<feature type="chain" id="PRO_5046326266" description="Fimbrial-type adhesion domain-containing protein" evidence="1">
    <location>
        <begin position="31"/>
        <end position="188"/>
    </location>
</feature>
<dbReference type="InterPro" id="IPR008966">
    <property type="entry name" value="Adhesion_dom_sf"/>
</dbReference>
<name>A0ABX5A1D2_9ENTR</name>
<keyword evidence="4" id="KW-1185">Reference proteome</keyword>
<dbReference type="Proteomes" id="UP000237025">
    <property type="component" value="Unassembled WGS sequence"/>
</dbReference>
<dbReference type="InterPro" id="IPR036937">
    <property type="entry name" value="Adhesion_dom_fimbrial_sf"/>
</dbReference>
<dbReference type="Pfam" id="PF00419">
    <property type="entry name" value="Fimbrial"/>
    <property type="match status" value="1"/>
</dbReference>
<dbReference type="Gene3D" id="2.60.40.1090">
    <property type="entry name" value="Fimbrial-type adhesion domain"/>
    <property type="match status" value="1"/>
</dbReference>
<proteinExistence type="predicted"/>
<comment type="caution">
    <text evidence="3">The sequence shown here is derived from an EMBL/GenBank/DDBJ whole genome shotgun (WGS) entry which is preliminary data.</text>
</comment>
<reference evidence="3 4" key="1">
    <citation type="submission" date="2018-02" db="EMBL/GenBank/DDBJ databases">
        <title>Lelliotia aquatilis sp. nov., isolated from drinking water.</title>
        <authorList>
            <person name="Kaempfer P."/>
            <person name="Glaeser S."/>
            <person name="Exner M."/>
            <person name="Doijad S."/>
            <person name="Chakraborty T."/>
        </authorList>
    </citation>
    <scope>NUCLEOTIDE SEQUENCE [LARGE SCALE GENOMIC DNA]</scope>
    <source>
        <strain evidence="3 4">6331-17</strain>
    </source>
</reference>
<evidence type="ECO:0000313" key="3">
    <source>
        <dbReference type="EMBL" id="POZ22822.1"/>
    </source>
</evidence>
<feature type="signal peptide" evidence="1">
    <location>
        <begin position="1"/>
        <end position="30"/>
    </location>
</feature>
<evidence type="ECO:0000256" key="1">
    <source>
        <dbReference type="SAM" id="SignalP"/>
    </source>
</evidence>
<dbReference type="EMBL" id="PQVW01000007">
    <property type="protein sequence ID" value="POZ22822.1"/>
    <property type="molecule type" value="Genomic_DNA"/>
</dbReference>
<evidence type="ECO:0000313" key="4">
    <source>
        <dbReference type="Proteomes" id="UP000237025"/>
    </source>
</evidence>
<dbReference type="InterPro" id="IPR050263">
    <property type="entry name" value="Bact_Fimbrial_Adh_Pro"/>
</dbReference>
<dbReference type="PANTHER" id="PTHR33420:SF27">
    <property type="entry name" value="PROTEIN FIMG"/>
    <property type="match status" value="1"/>
</dbReference>
<feature type="domain" description="Fimbrial-type adhesion" evidence="2">
    <location>
        <begin position="39"/>
        <end position="188"/>
    </location>
</feature>
<dbReference type="InterPro" id="IPR000259">
    <property type="entry name" value="Adhesion_dom_fimbrial"/>
</dbReference>
<dbReference type="SUPFAM" id="SSF49401">
    <property type="entry name" value="Bacterial adhesins"/>
    <property type="match status" value="1"/>
</dbReference>
<protein>
    <recommendedName>
        <fullName evidence="2">Fimbrial-type adhesion domain-containing protein</fullName>
    </recommendedName>
</protein>
<accession>A0ABX5A1D2</accession>
<evidence type="ECO:0000259" key="2">
    <source>
        <dbReference type="Pfam" id="PF00419"/>
    </source>
</evidence>
<gene>
    <name evidence="3" type="ORF">C3712_11725</name>
</gene>
<sequence>MATMKYYKAVPKSTLLLFLMVSFTSGTALAVNSSNVQITVNGTVAGSSCTVVGGSSQTVDLGVASPAILNSSNSAWVWKAFTIGLEHCPIGMTNATITFSGEPDPDNALYYKNTAVASEGTTVADHVAIQLAPQVGNEQLSTGSQMVTTVNRTSHQAIFNVQARMITPTGRATAGAVAGHIDYTVEYK</sequence>
<organism evidence="3 4">
    <name type="scientific">Lelliottia aquatilis</name>
    <dbReference type="NCBI Taxonomy" id="2080838"/>
    <lineage>
        <taxon>Bacteria</taxon>
        <taxon>Pseudomonadati</taxon>
        <taxon>Pseudomonadota</taxon>
        <taxon>Gammaproteobacteria</taxon>
        <taxon>Enterobacterales</taxon>
        <taxon>Enterobacteriaceae</taxon>
        <taxon>Lelliottia</taxon>
    </lineage>
</organism>
<keyword evidence="1" id="KW-0732">Signal</keyword>